<feature type="transmembrane region" description="Helical" evidence="6">
    <location>
        <begin position="158"/>
        <end position="177"/>
    </location>
</feature>
<keyword evidence="3 6" id="KW-0812">Transmembrane</keyword>
<dbReference type="Proteomes" id="UP000242642">
    <property type="component" value="Unassembled WGS sequence"/>
</dbReference>
<dbReference type="Pfam" id="PF01810">
    <property type="entry name" value="LysE"/>
    <property type="match status" value="1"/>
</dbReference>
<dbReference type="AlphaFoldDB" id="A0A1I0CRX3"/>
<evidence type="ECO:0000256" key="4">
    <source>
        <dbReference type="ARBA" id="ARBA00022989"/>
    </source>
</evidence>
<organism evidence="7 8">
    <name type="scientific">Thorsellia anophelis DSM 18579</name>
    <dbReference type="NCBI Taxonomy" id="1123402"/>
    <lineage>
        <taxon>Bacteria</taxon>
        <taxon>Pseudomonadati</taxon>
        <taxon>Pseudomonadota</taxon>
        <taxon>Gammaproteobacteria</taxon>
        <taxon>Enterobacterales</taxon>
        <taxon>Thorselliaceae</taxon>
        <taxon>Thorsellia</taxon>
    </lineage>
</organism>
<dbReference type="InterPro" id="IPR001123">
    <property type="entry name" value="LeuE-type"/>
</dbReference>
<dbReference type="GO" id="GO:0015171">
    <property type="term" value="F:amino acid transmembrane transporter activity"/>
    <property type="evidence" value="ECO:0007669"/>
    <property type="project" value="TreeGrafter"/>
</dbReference>
<comment type="subcellular location">
    <subcellularLocation>
        <location evidence="1">Cell membrane</location>
        <topology evidence="1">Multi-pass membrane protein</topology>
    </subcellularLocation>
</comment>
<dbReference type="GO" id="GO:0005886">
    <property type="term" value="C:plasma membrane"/>
    <property type="evidence" value="ECO:0007669"/>
    <property type="project" value="UniProtKB-SubCell"/>
</dbReference>
<sequence length="262" mass="29799">MTELLFTIALVHFVALMTPGPDFLFVSQTAASRSRFDAMKGVLGIVFGVGVWASLTLIGMDIVFKQFSWLPRVIQLLGGMYLLWLGYILLKIPIRHIRVSRIEKIRLARLEERRAKKQRRNKRLGIANIEEENIPSQYASTNDEQDDIPKLEIKGNTFIYGLMTNLSNPKVIIYFGSVFSPFLDGGNRVNALLKWELLFLIVIETFFWFTLVALLFGLPVMQRFYKKQSVWIDGLAGLFFAGFGSHLIVSLNLTSFSSILTP</sequence>
<dbReference type="PANTHER" id="PTHR30086:SF19">
    <property type="entry name" value="THREONINE EFFLUX PROTEIN"/>
    <property type="match status" value="1"/>
</dbReference>
<evidence type="ECO:0000313" key="7">
    <source>
        <dbReference type="EMBL" id="SET22497.1"/>
    </source>
</evidence>
<proteinExistence type="predicted"/>
<feature type="transmembrane region" description="Helical" evidence="6">
    <location>
        <begin position="197"/>
        <end position="218"/>
    </location>
</feature>
<keyword evidence="4 6" id="KW-1133">Transmembrane helix</keyword>
<accession>A0A1I0CRX3</accession>
<dbReference type="OrthoDB" id="581870at2"/>
<reference evidence="8" key="1">
    <citation type="submission" date="2016-10" db="EMBL/GenBank/DDBJ databases">
        <authorList>
            <person name="Varghese N."/>
            <person name="Submissions S."/>
        </authorList>
    </citation>
    <scope>NUCLEOTIDE SEQUENCE [LARGE SCALE GENOMIC DNA]</scope>
    <source>
        <strain evidence="8">DSM 18579</strain>
    </source>
</reference>
<feature type="transmembrane region" description="Helical" evidence="6">
    <location>
        <begin position="69"/>
        <end position="90"/>
    </location>
</feature>
<evidence type="ECO:0000256" key="3">
    <source>
        <dbReference type="ARBA" id="ARBA00022692"/>
    </source>
</evidence>
<evidence type="ECO:0000313" key="8">
    <source>
        <dbReference type="Proteomes" id="UP000242642"/>
    </source>
</evidence>
<evidence type="ECO:0000256" key="2">
    <source>
        <dbReference type="ARBA" id="ARBA00022475"/>
    </source>
</evidence>
<feature type="transmembrane region" description="Helical" evidence="6">
    <location>
        <begin position="6"/>
        <end position="26"/>
    </location>
</feature>
<evidence type="ECO:0000256" key="6">
    <source>
        <dbReference type="SAM" id="Phobius"/>
    </source>
</evidence>
<keyword evidence="2" id="KW-1003">Cell membrane</keyword>
<evidence type="ECO:0000256" key="5">
    <source>
        <dbReference type="ARBA" id="ARBA00023136"/>
    </source>
</evidence>
<feature type="transmembrane region" description="Helical" evidence="6">
    <location>
        <begin position="38"/>
        <end position="63"/>
    </location>
</feature>
<dbReference type="STRING" id="1123402.SAMN02583745_01710"/>
<dbReference type="EMBL" id="FOHV01000012">
    <property type="protein sequence ID" value="SET22497.1"/>
    <property type="molecule type" value="Genomic_DNA"/>
</dbReference>
<gene>
    <name evidence="7" type="ORF">SAMN02583745_01710</name>
</gene>
<keyword evidence="8" id="KW-1185">Reference proteome</keyword>
<feature type="transmembrane region" description="Helical" evidence="6">
    <location>
        <begin position="230"/>
        <end position="253"/>
    </location>
</feature>
<dbReference type="PANTHER" id="PTHR30086">
    <property type="entry name" value="ARGININE EXPORTER PROTEIN ARGO"/>
    <property type="match status" value="1"/>
</dbReference>
<evidence type="ECO:0000256" key="1">
    <source>
        <dbReference type="ARBA" id="ARBA00004651"/>
    </source>
</evidence>
<protein>
    <submittedName>
        <fullName evidence="7">Threonine/homoserine/homoserine lactone efflux protein</fullName>
    </submittedName>
</protein>
<dbReference type="RefSeq" id="WP_093319713.1">
    <property type="nucleotide sequence ID" value="NZ_FOHV01000012.1"/>
</dbReference>
<name>A0A1I0CRX3_9GAMM</name>
<keyword evidence="5 6" id="KW-0472">Membrane</keyword>